<feature type="transmembrane region" description="Helical" evidence="1">
    <location>
        <begin position="212"/>
        <end position="236"/>
    </location>
</feature>
<feature type="transmembrane region" description="Helical" evidence="1">
    <location>
        <begin position="417"/>
        <end position="436"/>
    </location>
</feature>
<feature type="transmembrane region" description="Helical" evidence="1">
    <location>
        <begin position="351"/>
        <end position="372"/>
    </location>
</feature>
<feature type="transmembrane region" description="Helical" evidence="1">
    <location>
        <begin position="153"/>
        <end position="175"/>
    </location>
</feature>
<dbReference type="EMBL" id="SSHH01000001">
    <property type="protein sequence ID" value="TIX51684.1"/>
    <property type="molecule type" value="Genomic_DNA"/>
</dbReference>
<feature type="transmembrane region" description="Helical" evidence="1">
    <location>
        <begin position="448"/>
        <end position="466"/>
    </location>
</feature>
<feature type="transmembrane region" description="Helical" evidence="1">
    <location>
        <begin position="472"/>
        <end position="492"/>
    </location>
</feature>
<keyword evidence="1" id="KW-0812">Transmembrane</keyword>
<gene>
    <name evidence="2" type="ORF">E5222_04335</name>
</gene>
<feature type="transmembrane region" description="Helical" evidence="1">
    <location>
        <begin position="392"/>
        <end position="411"/>
    </location>
</feature>
<organism evidence="2 3">
    <name type="scientific">Alteraurantiacibacter aquimixticola</name>
    <dbReference type="NCBI Taxonomy" id="2489173"/>
    <lineage>
        <taxon>Bacteria</taxon>
        <taxon>Pseudomonadati</taxon>
        <taxon>Pseudomonadota</taxon>
        <taxon>Alphaproteobacteria</taxon>
        <taxon>Sphingomonadales</taxon>
        <taxon>Erythrobacteraceae</taxon>
        <taxon>Alteraurantiacibacter</taxon>
    </lineage>
</organism>
<keyword evidence="1" id="KW-1133">Transmembrane helix</keyword>
<protein>
    <submittedName>
        <fullName evidence="2">PepSY domain-containing protein</fullName>
    </submittedName>
</protein>
<dbReference type="PANTHER" id="PTHR34219:SF3">
    <property type="entry name" value="BLL7967 PROTEIN"/>
    <property type="match status" value="1"/>
</dbReference>
<dbReference type="AlphaFoldDB" id="A0A4T3F5L9"/>
<accession>A0A4T3F5L9</accession>
<evidence type="ECO:0000256" key="1">
    <source>
        <dbReference type="SAM" id="Phobius"/>
    </source>
</evidence>
<dbReference type="Pfam" id="PF03929">
    <property type="entry name" value="PepSY_TM"/>
    <property type="match status" value="1"/>
</dbReference>
<sequence>MTASKSAALPKKRKPLMSRIPADFVRAVLKGHSGLGLAFAAVIYIVCLSGTLSVFVDEFERWEDANAPVVESVSPEAVQSAYESAVARAGSGLEHVFITMPAGDLPRLRIQTDAEEDRIWFADTQGELVTESHGQWSTFIVALHENLHLPRTWGMFLVGLTGVALLSSLISGILAHPRIFRDAFHLRLGGSRRLQEADLHNRIGVWGLPFHVILSLSGAFLGLTTIIVGVLGMAVFEGDTAKIYALFQPSPPIDNPAAADPLDLLPMFAQLPDSGGHLTSIFMEHPTEQGGAALFNIRYDGALAAADSLAFDRSGELYYAKRAEDFTLGESILGSLGQLHFGWFGGGVIKIVYGLLGLGLTYLAAGGVNIWLARKRDQGRPAERWESIWDAFVWGQPLALTAAALSTVAAPGLAIDLAVMVWLGISLGSLAAAAALPAPTISRLGRGASGALLLLLALVHILLASGPDAVSWTIDLVLALAGAVLVASVFPFRRGRHTKHLPIGG</sequence>
<keyword evidence="3" id="KW-1185">Reference proteome</keyword>
<dbReference type="RefSeq" id="WP_136692470.1">
    <property type="nucleotide sequence ID" value="NZ_SSHH01000001.1"/>
</dbReference>
<dbReference type="OrthoDB" id="6307929at2"/>
<comment type="caution">
    <text evidence="2">The sequence shown here is derived from an EMBL/GenBank/DDBJ whole genome shotgun (WGS) entry which is preliminary data.</text>
</comment>
<name>A0A4T3F5L9_9SPHN</name>
<dbReference type="InterPro" id="IPR005625">
    <property type="entry name" value="PepSY-ass_TM"/>
</dbReference>
<proteinExistence type="predicted"/>
<dbReference type="Proteomes" id="UP000309389">
    <property type="component" value="Unassembled WGS sequence"/>
</dbReference>
<dbReference type="PANTHER" id="PTHR34219">
    <property type="entry name" value="IRON-REGULATED INNER MEMBRANE PROTEIN-RELATED"/>
    <property type="match status" value="1"/>
</dbReference>
<reference evidence="2 3" key="1">
    <citation type="submission" date="2019-04" db="EMBL/GenBank/DDBJ databases">
        <title>Altererythrobacter aquimixticola sp. nov., isolated from sediment of junction between the ocean and a freshwater spring.</title>
        <authorList>
            <person name="Yoon J.-H."/>
        </authorList>
    </citation>
    <scope>NUCLEOTIDE SEQUENCE [LARGE SCALE GENOMIC DNA]</scope>
    <source>
        <strain evidence="2 3">SSKS-13</strain>
    </source>
</reference>
<keyword evidence="1" id="KW-0472">Membrane</keyword>
<feature type="transmembrane region" description="Helical" evidence="1">
    <location>
        <begin position="35"/>
        <end position="56"/>
    </location>
</feature>
<evidence type="ECO:0000313" key="2">
    <source>
        <dbReference type="EMBL" id="TIX51684.1"/>
    </source>
</evidence>
<evidence type="ECO:0000313" key="3">
    <source>
        <dbReference type="Proteomes" id="UP000309389"/>
    </source>
</evidence>